<accession>A0ABQ3CFC1</accession>
<organism evidence="1 2">
    <name type="scientific">Streptomyces rubiginosohelvolus</name>
    <dbReference type="NCBI Taxonomy" id="67362"/>
    <lineage>
        <taxon>Bacteria</taxon>
        <taxon>Bacillati</taxon>
        <taxon>Actinomycetota</taxon>
        <taxon>Actinomycetes</taxon>
        <taxon>Kitasatosporales</taxon>
        <taxon>Streptomycetaceae</taxon>
        <taxon>Streptomyces</taxon>
    </lineage>
</organism>
<dbReference type="EMBL" id="BMUW01000023">
    <property type="protein sequence ID" value="GGZ81317.1"/>
    <property type="molecule type" value="Genomic_DNA"/>
</dbReference>
<gene>
    <name evidence="1" type="ORF">GCM10010328_64890</name>
</gene>
<evidence type="ECO:0000313" key="2">
    <source>
        <dbReference type="Proteomes" id="UP000624183"/>
    </source>
</evidence>
<keyword evidence="2" id="KW-1185">Reference proteome</keyword>
<dbReference type="InterPro" id="IPR036388">
    <property type="entry name" value="WH-like_DNA-bd_sf"/>
</dbReference>
<dbReference type="Proteomes" id="UP000624183">
    <property type="component" value="Unassembled WGS sequence"/>
</dbReference>
<name>A0ABQ3CFC1_9ACTN</name>
<reference evidence="2" key="1">
    <citation type="journal article" date="2019" name="Int. J. Syst. Evol. Microbiol.">
        <title>The Global Catalogue of Microorganisms (GCM) 10K type strain sequencing project: providing services to taxonomists for standard genome sequencing and annotation.</title>
        <authorList>
            <consortium name="The Broad Institute Genomics Platform"/>
            <consortium name="The Broad Institute Genome Sequencing Center for Infectious Disease"/>
            <person name="Wu L."/>
            <person name="Ma J."/>
        </authorList>
    </citation>
    <scope>NUCLEOTIDE SEQUENCE [LARGE SCALE GENOMIC DNA]</scope>
    <source>
        <strain evidence="2">JCM 4602</strain>
    </source>
</reference>
<sequence length="176" mass="20241">MTDDVREESGPTPVAEVPPPLPIPLELEAYYLSNQDAFHEFALAILKTNDLAEEAVHRAFVEIKLQWDSLLTEPDLPEQAWNIMRRTVLDEVLGTFRESLPFMDSDIGLYPAMCKLSPRQFDVVVLKAIGKYDTKHIAWYMGLTPSTVTHHWRKAQERLAPIHRRATRPIHRRDAT</sequence>
<dbReference type="Gene3D" id="1.10.10.10">
    <property type="entry name" value="Winged helix-like DNA-binding domain superfamily/Winged helix DNA-binding domain"/>
    <property type="match status" value="1"/>
</dbReference>
<proteinExistence type="predicted"/>
<protein>
    <submittedName>
        <fullName evidence="1">Uncharacterized protein</fullName>
    </submittedName>
</protein>
<dbReference type="SUPFAM" id="SSF88659">
    <property type="entry name" value="Sigma3 and sigma4 domains of RNA polymerase sigma factors"/>
    <property type="match status" value="1"/>
</dbReference>
<dbReference type="InterPro" id="IPR013324">
    <property type="entry name" value="RNA_pol_sigma_r3/r4-like"/>
</dbReference>
<comment type="caution">
    <text evidence="1">The sequence shown here is derived from an EMBL/GenBank/DDBJ whole genome shotgun (WGS) entry which is preliminary data.</text>
</comment>
<evidence type="ECO:0000313" key="1">
    <source>
        <dbReference type="EMBL" id="GGZ81317.1"/>
    </source>
</evidence>